<dbReference type="AlphaFoldDB" id="A0A4R6UQB1"/>
<dbReference type="FunFam" id="3.40.640.10:FF:000033">
    <property type="entry name" value="Aspartate aminotransferase"/>
    <property type="match status" value="1"/>
</dbReference>
<protein>
    <recommendedName>
        <fullName evidence="6">Aminotransferase</fullName>
        <ecNumber evidence="6">2.6.1.-</ecNumber>
    </recommendedName>
</protein>
<gene>
    <name evidence="9" type="ORF">EV188_112170</name>
</gene>
<evidence type="ECO:0000256" key="7">
    <source>
        <dbReference type="SAM" id="MobiDB-lite"/>
    </source>
</evidence>
<organism evidence="9 10">
    <name type="scientific">Actinomycetospora succinea</name>
    <dbReference type="NCBI Taxonomy" id="663603"/>
    <lineage>
        <taxon>Bacteria</taxon>
        <taxon>Bacillati</taxon>
        <taxon>Actinomycetota</taxon>
        <taxon>Actinomycetes</taxon>
        <taxon>Pseudonocardiales</taxon>
        <taxon>Pseudonocardiaceae</taxon>
        <taxon>Actinomycetospora</taxon>
    </lineage>
</organism>
<dbReference type="PANTHER" id="PTHR46383">
    <property type="entry name" value="ASPARTATE AMINOTRANSFERASE"/>
    <property type="match status" value="1"/>
</dbReference>
<evidence type="ECO:0000313" key="9">
    <source>
        <dbReference type="EMBL" id="TDQ47899.1"/>
    </source>
</evidence>
<name>A0A4R6UQB1_9PSEU</name>
<comment type="similarity">
    <text evidence="2 6">Belongs to the class-I pyridoxal-phosphate-dependent aminotransferase family.</text>
</comment>
<evidence type="ECO:0000313" key="10">
    <source>
        <dbReference type="Proteomes" id="UP000295705"/>
    </source>
</evidence>
<dbReference type="Gene3D" id="3.40.640.10">
    <property type="entry name" value="Type I PLP-dependent aspartate aminotransferase-like (Major domain)"/>
    <property type="match status" value="1"/>
</dbReference>
<dbReference type="GO" id="GO:0030170">
    <property type="term" value="F:pyridoxal phosphate binding"/>
    <property type="evidence" value="ECO:0007669"/>
    <property type="project" value="InterPro"/>
</dbReference>
<dbReference type="InterPro" id="IPR050596">
    <property type="entry name" value="AspAT/PAT-like"/>
</dbReference>
<dbReference type="InterPro" id="IPR015422">
    <property type="entry name" value="PyrdxlP-dep_Trfase_small"/>
</dbReference>
<feature type="region of interest" description="Disordered" evidence="7">
    <location>
        <begin position="1"/>
        <end position="48"/>
    </location>
</feature>
<keyword evidence="4 6" id="KW-0808">Transferase</keyword>
<evidence type="ECO:0000256" key="5">
    <source>
        <dbReference type="ARBA" id="ARBA00022898"/>
    </source>
</evidence>
<evidence type="ECO:0000256" key="4">
    <source>
        <dbReference type="ARBA" id="ARBA00022679"/>
    </source>
</evidence>
<reference evidence="9 10" key="1">
    <citation type="submission" date="2019-03" db="EMBL/GenBank/DDBJ databases">
        <title>Genomic Encyclopedia of Type Strains, Phase IV (KMG-IV): sequencing the most valuable type-strain genomes for metagenomic binning, comparative biology and taxonomic classification.</title>
        <authorList>
            <person name="Goeker M."/>
        </authorList>
    </citation>
    <scope>NUCLEOTIDE SEQUENCE [LARGE SCALE GENOMIC DNA]</scope>
    <source>
        <strain evidence="9 10">DSM 45775</strain>
    </source>
</reference>
<accession>A0A4R6UQB1</accession>
<evidence type="ECO:0000256" key="1">
    <source>
        <dbReference type="ARBA" id="ARBA00001933"/>
    </source>
</evidence>
<dbReference type="InterPro" id="IPR004839">
    <property type="entry name" value="Aminotransferase_I/II_large"/>
</dbReference>
<keyword evidence="5" id="KW-0663">Pyridoxal phosphate</keyword>
<dbReference type="InterPro" id="IPR004838">
    <property type="entry name" value="NHTrfase_class1_PyrdxlP-BS"/>
</dbReference>
<keyword evidence="3 6" id="KW-0032">Aminotransferase</keyword>
<dbReference type="Gene3D" id="3.90.1150.10">
    <property type="entry name" value="Aspartate Aminotransferase, domain 1"/>
    <property type="match status" value="1"/>
</dbReference>
<feature type="compositionally biased region" description="Basic and acidic residues" evidence="7">
    <location>
        <begin position="1"/>
        <end position="22"/>
    </location>
</feature>
<dbReference type="Proteomes" id="UP000295705">
    <property type="component" value="Unassembled WGS sequence"/>
</dbReference>
<keyword evidence="10" id="KW-1185">Reference proteome</keyword>
<comment type="cofactor">
    <cofactor evidence="1 6">
        <name>pyridoxal 5'-phosphate</name>
        <dbReference type="ChEBI" id="CHEBI:597326"/>
    </cofactor>
</comment>
<dbReference type="EC" id="2.6.1.-" evidence="6"/>
<dbReference type="GO" id="GO:0008483">
    <property type="term" value="F:transaminase activity"/>
    <property type="evidence" value="ECO:0007669"/>
    <property type="project" value="UniProtKB-KW"/>
</dbReference>
<evidence type="ECO:0000256" key="6">
    <source>
        <dbReference type="RuleBase" id="RU000481"/>
    </source>
</evidence>
<proteinExistence type="inferred from homology"/>
<evidence type="ECO:0000259" key="8">
    <source>
        <dbReference type="Pfam" id="PF00155"/>
    </source>
</evidence>
<dbReference type="CDD" id="cd00609">
    <property type="entry name" value="AAT_like"/>
    <property type="match status" value="1"/>
</dbReference>
<sequence>MGRAEVDPHDAERAGATDEPSREQCYVKARTPTAPGQEPRPGSESNWGLLLGYRHMTSSSSTSLQPSATDRRISARVGGIAESATLAVDAKAKALKAAGRPVIGFGAGEPDFPTPQPVVEAAIAACSDPKNHRYSPAAGLPELRDAIAAKTARDSGWQVEARQVLVTNGGKQAVFEAFATLIDPGDEVLLPAPYWTTYPEAVRMAGGDPVQIDTDESTDFLPTVEALEAARTPRTKALLWCSPSNPTGSVAPRELVEAVGRWAAEHGIWVIADEIYEHLVYDGAEHVSMPVAVPEVADRCVVLNGVAKTFAMTGWRVGWMIGPADVVAAGINMQSHLTSNVCNVAQRAALAAVTGPLDAVAEMREAFDRRRRLIVELLSKIDGVTCPVPRGAFYAYPSVAGLLGKEIRGERPQTSVDLAALVLEHAEVAVVPGEAFGSPGYFRLSYALGDDDLRTGVTRMADLLAEAR</sequence>
<evidence type="ECO:0000256" key="2">
    <source>
        <dbReference type="ARBA" id="ARBA00007441"/>
    </source>
</evidence>
<dbReference type="EMBL" id="SNYO01000012">
    <property type="protein sequence ID" value="TDQ47899.1"/>
    <property type="molecule type" value="Genomic_DNA"/>
</dbReference>
<dbReference type="SUPFAM" id="SSF53383">
    <property type="entry name" value="PLP-dependent transferases"/>
    <property type="match status" value="1"/>
</dbReference>
<dbReference type="InterPro" id="IPR015424">
    <property type="entry name" value="PyrdxlP-dep_Trfase"/>
</dbReference>
<dbReference type="PROSITE" id="PS00105">
    <property type="entry name" value="AA_TRANSFER_CLASS_1"/>
    <property type="match status" value="1"/>
</dbReference>
<dbReference type="PANTHER" id="PTHR46383:SF1">
    <property type="entry name" value="ASPARTATE AMINOTRANSFERASE"/>
    <property type="match status" value="1"/>
</dbReference>
<dbReference type="Pfam" id="PF00155">
    <property type="entry name" value="Aminotran_1_2"/>
    <property type="match status" value="1"/>
</dbReference>
<dbReference type="GO" id="GO:0006520">
    <property type="term" value="P:amino acid metabolic process"/>
    <property type="evidence" value="ECO:0007669"/>
    <property type="project" value="InterPro"/>
</dbReference>
<evidence type="ECO:0000256" key="3">
    <source>
        <dbReference type="ARBA" id="ARBA00022576"/>
    </source>
</evidence>
<feature type="domain" description="Aminotransferase class I/classII large" evidence="8">
    <location>
        <begin position="101"/>
        <end position="453"/>
    </location>
</feature>
<dbReference type="InterPro" id="IPR015421">
    <property type="entry name" value="PyrdxlP-dep_Trfase_major"/>
</dbReference>
<comment type="caution">
    <text evidence="9">The sequence shown here is derived from an EMBL/GenBank/DDBJ whole genome shotgun (WGS) entry which is preliminary data.</text>
</comment>